<feature type="transmembrane region" description="Helical" evidence="2">
    <location>
        <begin position="67"/>
        <end position="84"/>
    </location>
</feature>
<name>A0A9W6QTB7_9PSEU</name>
<feature type="transmembrane region" description="Helical" evidence="2">
    <location>
        <begin position="218"/>
        <end position="241"/>
    </location>
</feature>
<dbReference type="Proteomes" id="UP001165042">
    <property type="component" value="Unassembled WGS sequence"/>
</dbReference>
<feature type="transmembrane region" description="Helical" evidence="2">
    <location>
        <begin position="248"/>
        <end position="267"/>
    </location>
</feature>
<keyword evidence="2" id="KW-1133">Transmembrane helix</keyword>
<evidence type="ECO:0000313" key="3">
    <source>
        <dbReference type="EMBL" id="GLW94528.1"/>
    </source>
</evidence>
<feature type="transmembrane region" description="Helical" evidence="2">
    <location>
        <begin position="603"/>
        <end position="621"/>
    </location>
</feature>
<dbReference type="RefSeq" id="WP_285612587.1">
    <property type="nucleotide sequence ID" value="NZ_BSSD01000009.1"/>
</dbReference>
<keyword evidence="4" id="KW-1185">Reference proteome</keyword>
<feature type="transmembrane region" description="Helical" evidence="2">
    <location>
        <begin position="316"/>
        <end position="334"/>
    </location>
</feature>
<dbReference type="EMBL" id="BSSD01000009">
    <property type="protein sequence ID" value="GLW94528.1"/>
    <property type="molecule type" value="Genomic_DNA"/>
</dbReference>
<comment type="caution">
    <text evidence="3">The sequence shown here is derived from an EMBL/GenBank/DDBJ whole genome shotgun (WGS) entry which is preliminary data.</text>
</comment>
<feature type="transmembrane region" description="Helical" evidence="2">
    <location>
        <begin position="463"/>
        <end position="481"/>
    </location>
</feature>
<organism evidence="3 4">
    <name type="scientific">Actinokineospora globicatena</name>
    <dbReference type="NCBI Taxonomy" id="103729"/>
    <lineage>
        <taxon>Bacteria</taxon>
        <taxon>Bacillati</taxon>
        <taxon>Actinomycetota</taxon>
        <taxon>Actinomycetes</taxon>
        <taxon>Pseudonocardiales</taxon>
        <taxon>Pseudonocardiaceae</taxon>
        <taxon>Actinokineospora</taxon>
    </lineage>
</organism>
<feature type="transmembrane region" description="Helical" evidence="2">
    <location>
        <begin position="129"/>
        <end position="149"/>
    </location>
</feature>
<proteinExistence type="predicted"/>
<gene>
    <name evidence="3" type="ORF">Aglo03_53440</name>
</gene>
<feature type="transmembrane region" description="Helical" evidence="2">
    <location>
        <begin position="544"/>
        <end position="564"/>
    </location>
</feature>
<feature type="transmembrane region" description="Helical" evidence="2">
    <location>
        <begin position="182"/>
        <end position="206"/>
    </location>
</feature>
<feature type="region of interest" description="Disordered" evidence="1">
    <location>
        <begin position="642"/>
        <end position="691"/>
    </location>
</feature>
<keyword evidence="2" id="KW-0472">Membrane</keyword>
<feature type="transmembrane region" description="Helical" evidence="2">
    <location>
        <begin position="394"/>
        <end position="417"/>
    </location>
</feature>
<feature type="transmembrane region" description="Helical" evidence="2">
    <location>
        <begin position="155"/>
        <end position="175"/>
    </location>
</feature>
<feature type="transmembrane region" description="Helical" evidence="2">
    <location>
        <begin position="340"/>
        <end position="359"/>
    </location>
</feature>
<feature type="transmembrane region" description="Helical" evidence="2">
    <location>
        <begin position="490"/>
        <end position="511"/>
    </location>
</feature>
<evidence type="ECO:0000256" key="2">
    <source>
        <dbReference type="SAM" id="Phobius"/>
    </source>
</evidence>
<feature type="transmembrane region" description="Helical" evidence="2">
    <location>
        <begin position="12"/>
        <end position="32"/>
    </location>
</feature>
<accession>A0A9W6QTB7</accession>
<feature type="transmembrane region" description="Helical" evidence="2">
    <location>
        <begin position="366"/>
        <end position="388"/>
    </location>
</feature>
<protein>
    <submittedName>
        <fullName evidence="3">Uncharacterized protein</fullName>
    </submittedName>
</protein>
<feature type="transmembrane region" description="Helical" evidence="2">
    <location>
        <begin position="38"/>
        <end position="55"/>
    </location>
</feature>
<feature type="compositionally biased region" description="Basic and acidic residues" evidence="1">
    <location>
        <begin position="680"/>
        <end position="691"/>
    </location>
</feature>
<feature type="transmembrane region" description="Helical" evidence="2">
    <location>
        <begin position="104"/>
        <end position="122"/>
    </location>
</feature>
<keyword evidence="2" id="KW-0812">Transmembrane</keyword>
<sequence>MLDVVGGRSRFAAGAVVAAGVLLGLACVSVFAVVPTGLRYLELAVVIVIGLVVFGSERIADVAGANVARGVGASVVLLGAYLLGPLLVASTTPRRFSSAAPPSPTAVVVMTFLPVLVFLLGFAARGTRAAGVGVGIVVPTAVVAVLAVSGVDQPALVLTTLGMALVALVVVVRVAPDSSWSTVGITAGGIAATATVGTGLMPLGFVSGSSGLARVLPVGVQATAIVAGLAVATVFGVIAVLRRDAAGGLVVGGAVAAPPLVLYSQPVSDGIDVVLASVPVVVVVVAVAGILSPPVLRAASRAAGWLRPGGGTTRGALAAVAGTAAVAFTTQALPLVALPYWVRGSFTLVVYACVVLLAVRLPGVPGAVLAGVVLVGLSLTEPASQLFLMNPSSGLISMGMAACVGLVVAAAVVWVLVRAHRRPGVVAAATYLLVGQVAFTIWWLQMSPDFGLGLRMGKATAAAILWLPLVIAGVVGLALALRGALAHGQAVLAVVLGAAGFTLLAVLGGTYGRSESRETLRGLAPLTPTDTWGAAGTIDESSPWVLWSAFALLALALSAALSTVPRPSAAVTAGVALTGVAAIQVALGNAIEIGGPSLLDTVVWSSVLVAVAAWVLALVAMRTAPERLDTPASTPVAAPVAAQGLSSAGRDRRQDATGASDQLLDDEVTPAPESANTPTDDPHPPEDPQRS</sequence>
<feature type="transmembrane region" description="Helical" evidence="2">
    <location>
        <begin position="424"/>
        <end position="443"/>
    </location>
</feature>
<feature type="transmembrane region" description="Helical" evidence="2">
    <location>
        <begin position="273"/>
        <end position="296"/>
    </location>
</feature>
<feature type="transmembrane region" description="Helical" evidence="2">
    <location>
        <begin position="571"/>
        <end position="591"/>
    </location>
</feature>
<reference evidence="3" key="1">
    <citation type="submission" date="2023-02" db="EMBL/GenBank/DDBJ databases">
        <title>Actinokineospora globicatena NBRC 15670.</title>
        <authorList>
            <person name="Ichikawa N."/>
            <person name="Sato H."/>
            <person name="Tonouchi N."/>
        </authorList>
    </citation>
    <scope>NUCLEOTIDE SEQUENCE</scope>
    <source>
        <strain evidence="3">NBRC 15670</strain>
    </source>
</reference>
<dbReference type="AlphaFoldDB" id="A0A9W6QTB7"/>
<evidence type="ECO:0000313" key="4">
    <source>
        <dbReference type="Proteomes" id="UP001165042"/>
    </source>
</evidence>
<evidence type="ECO:0000256" key="1">
    <source>
        <dbReference type="SAM" id="MobiDB-lite"/>
    </source>
</evidence>